<evidence type="ECO:0000256" key="2">
    <source>
        <dbReference type="ARBA" id="ARBA00022475"/>
    </source>
</evidence>
<feature type="transmembrane region" description="Helical" evidence="6">
    <location>
        <begin position="308"/>
        <end position="335"/>
    </location>
</feature>
<dbReference type="eggNOG" id="COG2244">
    <property type="taxonomic scope" value="Bacteria"/>
</dbReference>
<dbReference type="GO" id="GO:0042910">
    <property type="term" value="F:xenobiotic transmembrane transporter activity"/>
    <property type="evidence" value="ECO:0007669"/>
    <property type="project" value="InterPro"/>
</dbReference>
<feature type="transmembrane region" description="Helical" evidence="6">
    <location>
        <begin position="274"/>
        <end position="296"/>
    </location>
</feature>
<dbReference type="InterPro" id="IPR002528">
    <property type="entry name" value="MATE_fam"/>
</dbReference>
<keyword evidence="2" id="KW-1003">Cell membrane</keyword>
<protein>
    <submittedName>
        <fullName evidence="7">EpsJ</fullName>
    </submittedName>
</protein>
<feature type="transmembrane region" description="Helical" evidence="6">
    <location>
        <begin position="347"/>
        <end position="366"/>
    </location>
</feature>
<feature type="transmembrane region" description="Helical" evidence="6">
    <location>
        <begin position="79"/>
        <end position="101"/>
    </location>
</feature>
<feature type="transmembrane region" description="Helical" evidence="6">
    <location>
        <begin position="6"/>
        <end position="24"/>
    </location>
</feature>
<organism evidence="7 8">
    <name type="scientific">Shewanella piezotolerans (strain WP3 / JCM 13877)</name>
    <dbReference type="NCBI Taxonomy" id="225849"/>
    <lineage>
        <taxon>Bacteria</taxon>
        <taxon>Pseudomonadati</taxon>
        <taxon>Pseudomonadota</taxon>
        <taxon>Gammaproteobacteria</taxon>
        <taxon>Alteromonadales</taxon>
        <taxon>Shewanellaceae</taxon>
        <taxon>Shewanella</taxon>
    </lineage>
</organism>
<dbReference type="RefSeq" id="WP_020911739.1">
    <property type="nucleotide sequence ID" value="NC_011566.1"/>
</dbReference>
<dbReference type="STRING" id="225849.swp_1578"/>
<evidence type="ECO:0000256" key="1">
    <source>
        <dbReference type="ARBA" id="ARBA00004651"/>
    </source>
</evidence>
<evidence type="ECO:0000256" key="5">
    <source>
        <dbReference type="ARBA" id="ARBA00023136"/>
    </source>
</evidence>
<evidence type="ECO:0000256" key="4">
    <source>
        <dbReference type="ARBA" id="ARBA00022989"/>
    </source>
</evidence>
<proteinExistence type="predicted"/>
<feature type="transmembrane region" description="Helical" evidence="6">
    <location>
        <begin position="53"/>
        <end position="73"/>
    </location>
</feature>
<accession>B8CL35</accession>
<feature type="transmembrane region" description="Helical" evidence="6">
    <location>
        <begin position="372"/>
        <end position="390"/>
    </location>
</feature>
<dbReference type="EMBL" id="CP000472">
    <property type="protein sequence ID" value="ACJ28361.1"/>
    <property type="molecule type" value="Genomic_DNA"/>
</dbReference>
<feature type="transmembrane region" description="Helical" evidence="6">
    <location>
        <begin position="204"/>
        <end position="226"/>
    </location>
</feature>
<dbReference type="PANTHER" id="PTHR30250">
    <property type="entry name" value="PST FAMILY PREDICTED COLANIC ACID TRANSPORTER"/>
    <property type="match status" value="1"/>
</dbReference>
<evidence type="ECO:0000256" key="6">
    <source>
        <dbReference type="SAM" id="Phobius"/>
    </source>
</evidence>
<dbReference type="GO" id="GO:0015297">
    <property type="term" value="F:antiporter activity"/>
    <property type="evidence" value="ECO:0007669"/>
    <property type="project" value="InterPro"/>
</dbReference>
<keyword evidence="8" id="KW-1185">Reference proteome</keyword>
<keyword evidence="5 6" id="KW-0472">Membrane</keyword>
<dbReference type="GO" id="GO:0005886">
    <property type="term" value="C:plasma membrane"/>
    <property type="evidence" value="ECO:0007669"/>
    <property type="project" value="UniProtKB-SubCell"/>
</dbReference>
<dbReference type="InterPro" id="IPR050833">
    <property type="entry name" value="Poly_Biosynth_Transport"/>
</dbReference>
<feature type="transmembrane region" description="Helical" evidence="6">
    <location>
        <begin position="122"/>
        <end position="146"/>
    </location>
</feature>
<gene>
    <name evidence="7" type="ordered locus">swp_1578</name>
</gene>
<dbReference type="Proteomes" id="UP000000753">
    <property type="component" value="Chromosome"/>
</dbReference>
<dbReference type="AlphaFoldDB" id="B8CL35"/>
<keyword evidence="3 6" id="KW-0812">Transmembrane</keyword>
<sequence>MAQMGYVFYSQTLILFGSLILTFGRDKLIMKVVGEEPSSIYLKEFFNKNIVKIKLSFCILLFVSVLLFASLFLNYSSYQVIDIISISILIFSLLFSSTNLAMSGFFKGIKKPLMSCFMEPGFTLAISCVFLYLITALSGGGAFSALSGDGAYPMLIVVLVYFISLIITNYFGARFCAARFGKSKTKYLNDSTLEGRYIQSSKDFFLIAITTYIFSISTTLIAPLNLSMADLALFKVCMQITITVSFVLIVINTIIPPFISENFFSNNVVLLKKIVRVSSFLSLIFSLPLVLLIIIFPEKILLLFGADFVVASGFLIFLCLGQLINVCCGPVFLLLTLTDNQRNVKGLLLVVNTCCLVLFYFFTKFWGLHGAVLAQLITTIVQNVSGLILCRIKLGFYIYPTFDLNVIKGLR</sequence>
<dbReference type="HOGENOM" id="CLU_022017_5_4_6"/>
<reference evidence="7 8" key="1">
    <citation type="journal article" date="2008" name="PLoS ONE">
        <title>Environmental adaptation: genomic analysis of the piezotolerant and psychrotolerant deep-sea iron reducing bacterium Shewanella piezotolerans WP3.</title>
        <authorList>
            <person name="Wang F."/>
            <person name="Wang J."/>
            <person name="Jian H."/>
            <person name="Zhang B."/>
            <person name="Li S."/>
            <person name="Wang F."/>
            <person name="Zeng X."/>
            <person name="Gao L."/>
            <person name="Bartlett D.H."/>
            <person name="Yu J."/>
            <person name="Hu S."/>
            <person name="Xiao X."/>
        </authorList>
    </citation>
    <scope>NUCLEOTIDE SEQUENCE [LARGE SCALE GENOMIC DNA]</scope>
    <source>
        <strain evidence="8">WP3 / JCM 13877</strain>
    </source>
</reference>
<feature type="transmembrane region" description="Helical" evidence="6">
    <location>
        <begin position="152"/>
        <end position="172"/>
    </location>
</feature>
<evidence type="ECO:0000313" key="7">
    <source>
        <dbReference type="EMBL" id="ACJ28361.1"/>
    </source>
</evidence>
<evidence type="ECO:0000256" key="3">
    <source>
        <dbReference type="ARBA" id="ARBA00022692"/>
    </source>
</evidence>
<keyword evidence="4 6" id="KW-1133">Transmembrane helix</keyword>
<dbReference type="Pfam" id="PF01554">
    <property type="entry name" value="MatE"/>
    <property type="match status" value="1"/>
</dbReference>
<evidence type="ECO:0000313" key="8">
    <source>
        <dbReference type="Proteomes" id="UP000000753"/>
    </source>
</evidence>
<dbReference type="PANTHER" id="PTHR30250:SF11">
    <property type="entry name" value="O-ANTIGEN TRANSPORTER-RELATED"/>
    <property type="match status" value="1"/>
</dbReference>
<name>B8CL35_SHEPW</name>
<dbReference type="KEGG" id="swp:swp_1578"/>
<comment type="subcellular location">
    <subcellularLocation>
        <location evidence="1">Cell membrane</location>
        <topology evidence="1">Multi-pass membrane protein</topology>
    </subcellularLocation>
</comment>
<feature type="transmembrane region" description="Helical" evidence="6">
    <location>
        <begin position="232"/>
        <end position="254"/>
    </location>
</feature>